<reference evidence="2" key="1">
    <citation type="submission" date="2016-03" db="EMBL/GenBank/DDBJ databases">
        <authorList>
            <person name="Guldener U."/>
        </authorList>
    </citation>
    <scope>NUCLEOTIDE SEQUENCE [LARGE SCALE GENOMIC DNA]</scope>
</reference>
<proteinExistence type="predicted"/>
<organism evidence="1 2">
    <name type="scientific">Rhynchosporium secalis</name>
    <name type="common">Barley scald fungus</name>
    <dbReference type="NCBI Taxonomy" id="38038"/>
    <lineage>
        <taxon>Eukaryota</taxon>
        <taxon>Fungi</taxon>
        <taxon>Dikarya</taxon>
        <taxon>Ascomycota</taxon>
        <taxon>Pezizomycotina</taxon>
        <taxon>Leotiomycetes</taxon>
        <taxon>Helotiales</taxon>
        <taxon>Ploettnerulaceae</taxon>
        <taxon>Rhynchosporium</taxon>
    </lineage>
</organism>
<keyword evidence="2" id="KW-1185">Reference proteome</keyword>
<protein>
    <submittedName>
        <fullName evidence="1">Uncharacterized protein</fullName>
    </submittedName>
</protein>
<accession>A0A1E1MBD6</accession>
<dbReference type="EMBL" id="FJVC01000245">
    <property type="protein sequence ID" value="CZT46403.1"/>
    <property type="molecule type" value="Genomic_DNA"/>
</dbReference>
<dbReference type="Proteomes" id="UP000177625">
    <property type="component" value="Unassembled WGS sequence"/>
</dbReference>
<evidence type="ECO:0000313" key="2">
    <source>
        <dbReference type="Proteomes" id="UP000177625"/>
    </source>
</evidence>
<sequence length="110" mass="12368">MTKIMRIAKQSPMHHFDTKQVVSSRRENAIRKAIGPLSITQYIFQAAPVSAATTTCDPFVDMDHTQSVIRSMFLQGPQLVMYSTPRLYGSTELPSTVATCIVIYLMYHSL</sequence>
<evidence type="ECO:0000313" key="1">
    <source>
        <dbReference type="EMBL" id="CZT46403.1"/>
    </source>
</evidence>
<name>A0A1E1MBD6_RHYSE</name>
<dbReference type="AlphaFoldDB" id="A0A1E1MBD6"/>
<gene>
    <name evidence="1" type="ORF">RSE6_06827</name>
</gene>